<dbReference type="SUPFAM" id="SSF55961">
    <property type="entry name" value="Bet v1-like"/>
    <property type="match status" value="1"/>
</dbReference>
<dbReference type="Pfam" id="PF00355">
    <property type="entry name" value="Rieske"/>
    <property type="match status" value="1"/>
</dbReference>
<evidence type="ECO:0000256" key="3">
    <source>
        <dbReference type="ARBA" id="ARBA00023002"/>
    </source>
</evidence>
<dbReference type="Gene3D" id="3.90.380.10">
    <property type="entry name" value="Naphthalene 1,2-dioxygenase Alpha Subunit, Chain A, domain 1"/>
    <property type="match status" value="1"/>
</dbReference>
<dbReference type="RefSeq" id="WP_086079821.1">
    <property type="nucleotide sequence ID" value="NZ_CP021111.1"/>
</dbReference>
<dbReference type="PANTHER" id="PTHR21266:SF59">
    <property type="entry name" value="BLR4922 PROTEIN"/>
    <property type="match status" value="1"/>
</dbReference>
<proteinExistence type="predicted"/>
<reference evidence="7 8" key="1">
    <citation type="submission" date="2017-05" db="EMBL/GenBank/DDBJ databases">
        <title>Complete and WGS of Bordetella genogroups.</title>
        <authorList>
            <person name="Spilker T."/>
            <person name="LiPuma J."/>
        </authorList>
    </citation>
    <scope>NUCLEOTIDE SEQUENCE [LARGE SCALE GENOMIC DNA]</scope>
    <source>
        <strain evidence="7 8">AU7206</strain>
    </source>
</reference>
<dbReference type="InterPro" id="IPR045623">
    <property type="entry name" value="LigXa_C"/>
</dbReference>
<feature type="domain" description="Rieske" evidence="6">
    <location>
        <begin position="27"/>
        <end position="136"/>
    </location>
</feature>
<evidence type="ECO:0000256" key="4">
    <source>
        <dbReference type="ARBA" id="ARBA00023004"/>
    </source>
</evidence>
<dbReference type="InterPro" id="IPR015881">
    <property type="entry name" value="ARHD_Rieske_2Fe_2S"/>
</dbReference>
<evidence type="ECO:0000313" key="8">
    <source>
        <dbReference type="Proteomes" id="UP000194161"/>
    </source>
</evidence>
<dbReference type="Pfam" id="PF19301">
    <property type="entry name" value="LigXa_C"/>
    <property type="match status" value="1"/>
</dbReference>
<evidence type="ECO:0000313" key="7">
    <source>
        <dbReference type="EMBL" id="ARP96069.1"/>
    </source>
</evidence>
<sequence>MLSREDNEMLTRTDADTPMGRLFRSYWLPVVLAEEVSTPDCAPVRIKVLGEELLAFRDSTGQVGVIEPRCPHRGANLFFGRNEEGGIRCAFHGWKFGVDGECLDMPTLDAAAVPRMCQKARIKAYPAREWGGYVWAYMGSETVPPPMPDMEFALVPASHRHVSKKFQECNWAQAAEGGVDTAHFSFLHQPVDRSGEQLHEKAARATRGYSQQTMSSEHVQWMRDDTRPRYEVRKHDSGLVLGASRRAAPGQSYWRIAQYLMPCHGYTPSATPGQTYHGQTWVPIDDESCWVYVYSWNPERPLTEEEIRGYRSGGAVYPEMDDRWMPLRNRSNDYLIDRQMQKSENFTGIVGVSEQDAAIQDSQGRIADRTRELLGPTDIGVVQFRRLMLESAKALAAGEQPPGLASPASYRVRAGGIVADAPLAFDEVMQRRFGDPLGRF</sequence>
<keyword evidence="1" id="KW-0001">2Fe-2S</keyword>
<keyword evidence="8" id="KW-1185">Reference proteome</keyword>
<dbReference type="InterPro" id="IPR036922">
    <property type="entry name" value="Rieske_2Fe-2S_sf"/>
</dbReference>
<dbReference type="CDD" id="cd03479">
    <property type="entry name" value="Rieske_RO_Alpha_PhDO_like"/>
    <property type="match status" value="1"/>
</dbReference>
<dbReference type="InterPro" id="IPR050584">
    <property type="entry name" value="Cholesterol_7-desaturase"/>
</dbReference>
<protein>
    <submittedName>
        <fullName evidence="7">Ring-hydroxylating oxygenase subunit alpha</fullName>
    </submittedName>
</protein>
<dbReference type="PROSITE" id="PS00570">
    <property type="entry name" value="RING_HYDROXYL_ALPHA"/>
    <property type="match status" value="1"/>
</dbReference>
<dbReference type="PANTHER" id="PTHR21266">
    <property type="entry name" value="IRON-SULFUR DOMAIN CONTAINING PROTEIN"/>
    <property type="match status" value="1"/>
</dbReference>
<accession>A0A1W6ZFF5</accession>
<dbReference type="EMBL" id="CP021111">
    <property type="protein sequence ID" value="ARP96069.1"/>
    <property type="molecule type" value="Genomic_DNA"/>
</dbReference>
<dbReference type="GO" id="GO:0051537">
    <property type="term" value="F:2 iron, 2 sulfur cluster binding"/>
    <property type="evidence" value="ECO:0007669"/>
    <property type="project" value="UniProtKB-KW"/>
</dbReference>
<evidence type="ECO:0000256" key="2">
    <source>
        <dbReference type="ARBA" id="ARBA00022723"/>
    </source>
</evidence>
<dbReference type="STRING" id="463040.CAL15_17820"/>
<keyword evidence="2" id="KW-0479">Metal-binding</keyword>
<dbReference type="PROSITE" id="PS51296">
    <property type="entry name" value="RIESKE"/>
    <property type="match status" value="1"/>
</dbReference>
<evidence type="ECO:0000256" key="1">
    <source>
        <dbReference type="ARBA" id="ARBA00022714"/>
    </source>
</evidence>
<organism evidence="7 8">
    <name type="scientific">Bordetella genomosp. 13</name>
    <dbReference type="NCBI Taxonomy" id="463040"/>
    <lineage>
        <taxon>Bacteria</taxon>
        <taxon>Pseudomonadati</taxon>
        <taxon>Pseudomonadota</taxon>
        <taxon>Betaproteobacteria</taxon>
        <taxon>Burkholderiales</taxon>
        <taxon>Alcaligenaceae</taxon>
        <taxon>Bordetella</taxon>
    </lineage>
</organism>
<dbReference type="InterPro" id="IPR017941">
    <property type="entry name" value="Rieske_2Fe-2S"/>
</dbReference>
<keyword evidence="3" id="KW-0560">Oxidoreductase</keyword>
<keyword evidence="4" id="KW-0408">Iron</keyword>
<evidence type="ECO:0000256" key="5">
    <source>
        <dbReference type="ARBA" id="ARBA00023014"/>
    </source>
</evidence>
<dbReference type="Gene3D" id="2.102.10.10">
    <property type="entry name" value="Rieske [2Fe-2S] iron-sulphur domain"/>
    <property type="match status" value="1"/>
</dbReference>
<dbReference type="OrthoDB" id="9790995at2"/>
<dbReference type="SUPFAM" id="SSF50022">
    <property type="entry name" value="ISP domain"/>
    <property type="match status" value="1"/>
</dbReference>
<dbReference type="Proteomes" id="UP000194161">
    <property type="component" value="Chromosome"/>
</dbReference>
<name>A0A1W6ZFF5_9BORD</name>
<dbReference type="AlphaFoldDB" id="A0A1W6ZFF5"/>
<dbReference type="KEGG" id="bgm:CAL15_17820"/>
<evidence type="ECO:0000259" key="6">
    <source>
        <dbReference type="PROSITE" id="PS51296"/>
    </source>
</evidence>
<keyword evidence="5" id="KW-0411">Iron-sulfur</keyword>
<gene>
    <name evidence="7" type="ORF">CAL15_17820</name>
</gene>
<dbReference type="GO" id="GO:0005506">
    <property type="term" value="F:iron ion binding"/>
    <property type="evidence" value="ECO:0007669"/>
    <property type="project" value="InterPro"/>
</dbReference>
<dbReference type="GO" id="GO:0016491">
    <property type="term" value="F:oxidoreductase activity"/>
    <property type="evidence" value="ECO:0007669"/>
    <property type="project" value="UniProtKB-KW"/>
</dbReference>